<keyword evidence="3" id="KW-1185">Reference proteome</keyword>
<dbReference type="GeneID" id="27713568"/>
<evidence type="ECO:0000256" key="1">
    <source>
        <dbReference type="SAM" id="MobiDB-lite"/>
    </source>
</evidence>
<sequence>MSKIPWSITSTKRKTESAPLAARKRQRRSNIRVTSGSRPSKSQQTLTQAEWLTSIPSSYDESEMQYLDDGGQRQPQPPKKPRRSVRKPDSTLTQMDFFSSLPRHDQDFDDAMISVAEGEDDGRCVVPQLDGTYDSPRRPRKRKATPSAASLPTKQKTEPPIGDSQEEYKPSKRRRKVGFADEENTMGPRRASKRLASKNEVLLDPVKNFDYFAEALRDPAEHGRSNAADEPLSDFLEIEDATEDEPGILLSGCSVLPQTPKRNTTVILSSQSPESLCKSTHKSDPKVAETPSKARRLPLAERSVNIPTEASPTRNEGKRRRTPMRKSPKSKVVILKLRKRDSPRRPPYVGDSQVNLWSIPSSSPELIRGPATAVQAHVPPHKAPEDFEIPATSQAQGSGSTSLVAGSEDNLPNPSQLFARRSGGTKAEDAVDPTQEGNRGVIVRDFANAHSLPNGSATPGLDGIIRSSPPVPAESQDPQEPAGDSEETGEAVDFGSPIENDTQFNMQIQHRMSSSTPPEQRLEESGAGPNAGLLSTPPSLDGEDADKVDAAPCPASQDIGILQPSDSLPLIPRLVERCSADADKEAHELDDDDADEEALPEPAFVHPSTIHRKATQAPLNDTLHSSSSPSLSAARPVTQRSVHPASIPHPSQMSTQDVTQCFLPQSSIPPPPREGLLEGEPDKVTIKDSSSSSIPLSQIPQHVKQDESQLDGDNSSAEESASEDDLDLDLDPPSVPPKPSRPRAAFLQEDTEQPIAGKGRTETPMETKGRHSAKSLGPQSSSQLREPQSELESAAGYASEEPSLASSPEQPPPLQRQYSPIPGFNNDTQSNFTQGGHVTAAYIHRQRESGVFPKWFVPSPYQVPGYTRRK</sequence>
<feature type="compositionally biased region" description="Basic and acidic residues" evidence="1">
    <location>
        <begin position="574"/>
        <end position="587"/>
    </location>
</feature>
<dbReference type="OrthoDB" id="4156398at2759"/>
<dbReference type="VEuPathDB" id="FungiDB:Z520_07822"/>
<feature type="region of interest" description="Disordered" evidence="1">
    <location>
        <begin position="450"/>
        <end position="835"/>
    </location>
</feature>
<reference evidence="2 3" key="1">
    <citation type="submission" date="2015-01" db="EMBL/GenBank/DDBJ databases">
        <title>The Genome Sequence of Fonsecaea multimorphosa CBS 102226.</title>
        <authorList>
            <consortium name="The Broad Institute Genomics Platform"/>
            <person name="Cuomo C."/>
            <person name="de Hoog S."/>
            <person name="Gorbushina A."/>
            <person name="Stielow B."/>
            <person name="Teixiera M."/>
            <person name="Abouelleil A."/>
            <person name="Chapman S.B."/>
            <person name="Priest M."/>
            <person name="Young S.K."/>
            <person name="Wortman J."/>
            <person name="Nusbaum C."/>
            <person name="Birren B."/>
        </authorList>
    </citation>
    <scope>NUCLEOTIDE SEQUENCE [LARGE SCALE GENOMIC DNA]</scope>
    <source>
        <strain evidence="2 3">CBS 102226</strain>
    </source>
</reference>
<proteinExistence type="predicted"/>
<dbReference type="AlphaFoldDB" id="A0A0D2IHN7"/>
<dbReference type="RefSeq" id="XP_016630679.1">
    <property type="nucleotide sequence ID" value="XM_016778319.1"/>
</dbReference>
<feature type="compositionally biased region" description="Acidic residues" evidence="1">
    <location>
        <begin position="588"/>
        <end position="599"/>
    </location>
</feature>
<feature type="compositionally biased region" description="Basic residues" evidence="1">
    <location>
        <begin position="317"/>
        <end position="329"/>
    </location>
</feature>
<feature type="compositionally biased region" description="Basic and acidic residues" evidence="1">
    <location>
        <begin position="759"/>
        <end position="769"/>
    </location>
</feature>
<feature type="compositionally biased region" description="Polar residues" evidence="1">
    <location>
        <begin position="391"/>
        <end position="416"/>
    </location>
</feature>
<feature type="compositionally biased region" description="Low complexity" evidence="1">
    <location>
        <begin position="689"/>
        <end position="701"/>
    </location>
</feature>
<feature type="compositionally biased region" description="Polar residues" evidence="1">
    <location>
        <begin position="777"/>
        <end position="786"/>
    </location>
</feature>
<protein>
    <submittedName>
        <fullName evidence="2">Uncharacterized protein</fullName>
    </submittedName>
</protein>
<feature type="region of interest" description="Disordered" evidence="1">
    <location>
        <begin position="60"/>
        <end position="196"/>
    </location>
</feature>
<name>A0A0D2IHN7_9EURO</name>
<feature type="region of interest" description="Disordered" evidence="1">
    <location>
        <begin position="268"/>
        <end position="352"/>
    </location>
</feature>
<dbReference type="EMBL" id="KN848077">
    <property type="protein sequence ID" value="KIX96556.1"/>
    <property type="molecule type" value="Genomic_DNA"/>
</dbReference>
<feature type="compositionally biased region" description="Polar residues" evidence="1">
    <location>
        <begin position="649"/>
        <end position="666"/>
    </location>
</feature>
<gene>
    <name evidence="2" type="ORF">Z520_07822</name>
</gene>
<feature type="region of interest" description="Disordered" evidence="1">
    <location>
        <begin position="371"/>
        <end position="438"/>
    </location>
</feature>
<accession>A0A0D2IHN7</accession>
<feature type="compositionally biased region" description="Polar residues" evidence="1">
    <location>
        <begin position="268"/>
        <end position="278"/>
    </location>
</feature>
<evidence type="ECO:0000313" key="2">
    <source>
        <dbReference type="EMBL" id="KIX96556.1"/>
    </source>
</evidence>
<organism evidence="2 3">
    <name type="scientific">Fonsecaea multimorphosa CBS 102226</name>
    <dbReference type="NCBI Taxonomy" id="1442371"/>
    <lineage>
        <taxon>Eukaryota</taxon>
        <taxon>Fungi</taxon>
        <taxon>Dikarya</taxon>
        <taxon>Ascomycota</taxon>
        <taxon>Pezizomycotina</taxon>
        <taxon>Eurotiomycetes</taxon>
        <taxon>Chaetothyriomycetidae</taxon>
        <taxon>Chaetothyriales</taxon>
        <taxon>Herpotrichiellaceae</taxon>
        <taxon>Fonsecaea</taxon>
    </lineage>
</organism>
<feature type="compositionally biased region" description="Polar residues" evidence="1">
    <location>
        <begin position="499"/>
        <end position="518"/>
    </location>
</feature>
<feature type="compositionally biased region" description="Polar residues" evidence="1">
    <location>
        <begin position="305"/>
        <end position="314"/>
    </location>
</feature>
<feature type="region of interest" description="Disordered" evidence="1">
    <location>
        <begin position="1"/>
        <end position="47"/>
    </location>
</feature>
<dbReference type="Proteomes" id="UP000053411">
    <property type="component" value="Unassembled WGS sequence"/>
</dbReference>
<feature type="compositionally biased region" description="Polar residues" evidence="1">
    <location>
        <begin position="31"/>
        <end position="47"/>
    </location>
</feature>
<feature type="compositionally biased region" description="Low complexity" evidence="1">
    <location>
        <begin position="798"/>
        <end position="808"/>
    </location>
</feature>
<feature type="compositionally biased region" description="Polar residues" evidence="1">
    <location>
        <begin position="825"/>
        <end position="835"/>
    </location>
</feature>
<evidence type="ECO:0000313" key="3">
    <source>
        <dbReference type="Proteomes" id="UP000053411"/>
    </source>
</evidence>
<feature type="compositionally biased region" description="Acidic residues" evidence="1">
    <location>
        <begin position="720"/>
        <end position="730"/>
    </location>
</feature>